<dbReference type="Proteomes" id="UP000831532">
    <property type="component" value="Chromosome"/>
</dbReference>
<keyword evidence="2" id="KW-1185">Reference proteome</keyword>
<gene>
    <name evidence="1" type="ORF">INH39_32255</name>
</gene>
<dbReference type="SUPFAM" id="SSF160424">
    <property type="entry name" value="BH3703-like"/>
    <property type="match status" value="1"/>
</dbReference>
<organism evidence="1 2">
    <name type="scientific">Massilia violaceinigra</name>
    <dbReference type="NCBI Taxonomy" id="2045208"/>
    <lineage>
        <taxon>Bacteria</taxon>
        <taxon>Pseudomonadati</taxon>
        <taxon>Pseudomonadota</taxon>
        <taxon>Betaproteobacteria</taxon>
        <taxon>Burkholderiales</taxon>
        <taxon>Oxalobacteraceae</taxon>
        <taxon>Telluria group</taxon>
        <taxon>Massilia</taxon>
    </lineage>
</organism>
<dbReference type="RefSeq" id="WP_243491225.1">
    <property type="nucleotide sequence ID" value="NZ_CP063361.1"/>
</dbReference>
<accession>A0ABY4A5B9</accession>
<dbReference type="EMBL" id="CP063361">
    <property type="protein sequence ID" value="UOD29975.1"/>
    <property type="molecule type" value="Genomic_DNA"/>
</dbReference>
<name>A0ABY4A5B9_9BURK</name>
<protein>
    <recommendedName>
        <fullName evidence="3">DUF600 family protein</fullName>
    </recommendedName>
</protein>
<dbReference type="InterPro" id="IPR036170">
    <property type="entry name" value="YezG-like_sf"/>
</dbReference>
<reference evidence="1 2" key="1">
    <citation type="submission" date="2020-10" db="EMBL/GenBank/DDBJ databases">
        <title>Genome analysis of Massilia species.</title>
        <authorList>
            <person name="Jung D.-H."/>
        </authorList>
    </citation>
    <scope>NUCLEOTIDE SEQUENCE [LARGE SCALE GENOMIC DNA]</scope>
    <source>
        <strain evidence="2">sipir</strain>
    </source>
</reference>
<sequence length="134" mass="15364">MAFQNHVELVNQAVQGLADTAPSDWRKIVFYLEFLEDEEIGLRNKYTGRVFGGENFDVPLSNYGIGGSLETFEPIEEIYLNAAQNGDRWTGILLTLFSDGQFKCRFYYENSPLLYEDDDMLEKIIFEGVSDSPR</sequence>
<evidence type="ECO:0008006" key="3">
    <source>
        <dbReference type="Google" id="ProtNLM"/>
    </source>
</evidence>
<evidence type="ECO:0000313" key="1">
    <source>
        <dbReference type="EMBL" id="UOD29975.1"/>
    </source>
</evidence>
<evidence type="ECO:0000313" key="2">
    <source>
        <dbReference type="Proteomes" id="UP000831532"/>
    </source>
</evidence>
<dbReference type="Gene3D" id="3.30.500.20">
    <property type="entry name" value="BH3703-like domains"/>
    <property type="match status" value="1"/>
</dbReference>
<proteinExistence type="predicted"/>